<organism evidence="1 2">
    <name type="scientific">Intoshia linei</name>
    <dbReference type="NCBI Taxonomy" id="1819745"/>
    <lineage>
        <taxon>Eukaryota</taxon>
        <taxon>Metazoa</taxon>
        <taxon>Spiralia</taxon>
        <taxon>Lophotrochozoa</taxon>
        <taxon>Mesozoa</taxon>
        <taxon>Orthonectida</taxon>
        <taxon>Rhopaluridae</taxon>
        <taxon>Intoshia</taxon>
    </lineage>
</organism>
<dbReference type="SUPFAM" id="SSF50729">
    <property type="entry name" value="PH domain-like"/>
    <property type="match status" value="1"/>
</dbReference>
<dbReference type="Gene3D" id="2.30.29.30">
    <property type="entry name" value="Pleckstrin-homology domain (PH domain)/Phosphotyrosine-binding domain (PTB)"/>
    <property type="match status" value="1"/>
</dbReference>
<reference evidence="1 2" key="1">
    <citation type="submission" date="2016-04" db="EMBL/GenBank/DDBJ databases">
        <title>The genome of Intoshia linei affirms orthonectids as highly simplified spiralians.</title>
        <authorList>
            <person name="Mikhailov K.V."/>
            <person name="Slusarev G.S."/>
            <person name="Nikitin M.A."/>
            <person name="Logacheva M.D."/>
            <person name="Penin A."/>
            <person name="Aleoshin V."/>
            <person name="Panchin Y.V."/>
        </authorList>
    </citation>
    <scope>NUCLEOTIDE SEQUENCE [LARGE SCALE GENOMIC DNA]</scope>
    <source>
        <strain evidence="1">Intl2013</strain>
        <tissue evidence="1">Whole animal</tissue>
    </source>
</reference>
<comment type="caution">
    <text evidence="1">The sequence shown here is derived from an EMBL/GenBank/DDBJ whole genome shotgun (WGS) entry which is preliminary data.</text>
</comment>
<protein>
    <submittedName>
        <fullName evidence="1">Uncharacterized protein</fullName>
    </submittedName>
</protein>
<dbReference type="Proteomes" id="UP000078046">
    <property type="component" value="Unassembled WGS sequence"/>
</dbReference>
<accession>A0A177B5F8</accession>
<name>A0A177B5F8_9BILA</name>
<dbReference type="InterPro" id="IPR011993">
    <property type="entry name" value="PH-like_dom_sf"/>
</dbReference>
<evidence type="ECO:0000313" key="1">
    <source>
        <dbReference type="EMBL" id="OAF68873.1"/>
    </source>
</evidence>
<sequence>MNQFIMSNGVNFRVCLYVCPPQTITFDITKTVEDLIIYLQSYLNLNESEQFALYLIPTIDIIDIIENTIILDRKMKLCGLFQILKIDYNVVIRLELRLEYIDLNIHQLMTNNYQLFSYFYQQCSCDFMVNRYNICNLFNKEIKVRLLTLMIMSSIFKTKLNAFTSESKLEMQNYNKFATISKYKKKNRNTLTCENAKLFNSWRDVQFTKYDTCKANFVKIPKNDFSFGRIGNILAVGSSLKIQITLQQVLSSYKTFNLPEYLFCEFGNSSKLMDNVKKCAKSLFSSNILFGYKRKSKYTANIKEFMNCHNNLHMRFITMFCSRRGFGEYTYSINCPTMHSDTNLIIDVRYGISLTTDLNQRKAMPLCTFSNLKRIKLKHGKEKTNKNIHLQLKCTHPNKYIINFSSNLLDALSCVEVVRGYCNLLNKSLYNEFIKNSCPGSLEFTDKIRYKISHLLINNTDKDSDKTMKTTCSTFESNSSPLSSSKSLFDLNCSFKEKETINQVGKETRNKYKDYLYKKYKTEKESGFGSDSGTSCQLIHKEDSSLKSENLTIMKKLSKLSVQDFIDVLRVPTPNLEIEKFNNKPNDIQETNGFFTDFKCESESESYISTSTLIYNNLKTDSPESINTMYECKNVPNIQNNHRDTNKCMVTTFSNLENGENKKKYGNVNTPRLMKDTSVANKSKKPMRFEISKLESCYSSVNESAEINTSEDASNLSKIDITTALSDSSQSLSNLTQVSYEENTSEVCNLEINYNHSKMKIEKNYYACKNLDTEYATISDMKVNEINECEYDYLENFSKFAEQNKLDELCVDSEHLKDKMEIYADVRPNRQKLYNRVASFSRASDNQSETNLTNDSPCIKPTKLKYQESFTRKFDTLNKKLLSKHVFKINEPKPTLRKPPHYDKSIYKDNLSILNKDSDCLDEHFVENNFVHGKEEDSFSGSMNGSRYNQSFIKKFVNPIKNIINGKKRNSLKFSHSPKSLLDIYKTLDDKTLATSIKKINFPKPSLSNFKQTIKSAAYMVDSIRKRPSIYHSVVPKPGPHPDSMSDDSFNEENLINLDDYDPSIQLHFLLEEIAKCYTEIINKTYSHLNTPIQDLEITKSKFQDLIVYADSNFNCKKNACNINLSNLSWFHNREEYGNKEKIFIWNQSRLLVSESKEMIKSCTRSFQEYICKVSSTLHSLMHVIRSFCRLIKFFHGRYLNDLVGPLYDIIKIMHSTIQTCTHVNKKYRTDCFQNDNLMKQATQFANVLCFFLKKLPPKYSEWFFIFS</sequence>
<proteinExistence type="predicted"/>
<evidence type="ECO:0000313" key="2">
    <source>
        <dbReference type="Proteomes" id="UP000078046"/>
    </source>
</evidence>
<gene>
    <name evidence="1" type="ORF">A3Q56_03392</name>
</gene>
<dbReference type="EMBL" id="LWCA01000374">
    <property type="protein sequence ID" value="OAF68873.1"/>
    <property type="molecule type" value="Genomic_DNA"/>
</dbReference>
<dbReference type="AlphaFoldDB" id="A0A177B5F8"/>
<keyword evidence="2" id="KW-1185">Reference proteome</keyword>